<dbReference type="PANTHER" id="PTHR12835:SF5">
    <property type="entry name" value="BIOTIN--PROTEIN LIGASE"/>
    <property type="match status" value="1"/>
</dbReference>
<dbReference type="Gene3D" id="3.30.930.10">
    <property type="entry name" value="Bira Bifunctional Protein, Domain 2"/>
    <property type="match status" value="1"/>
</dbReference>
<dbReference type="InterPro" id="IPR008988">
    <property type="entry name" value="Transcriptional_repressor_C"/>
</dbReference>
<dbReference type="EMBL" id="JAKGSI010000001">
    <property type="protein sequence ID" value="MCF4006036.1"/>
    <property type="molecule type" value="Genomic_DNA"/>
</dbReference>
<dbReference type="GO" id="GO:0004077">
    <property type="term" value="F:biotin--[biotin carboxyl-carrier protein] ligase activity"/>
    <property type="evidence" value="ECO:0007669"/>
    <property type="project" value="UniProtKB-EC"/>
</dbReference>
<feature type="domain" description="BPL/LPL catalytic" evidence="6">
    <location>
        <begin position="3"/>
        <end position="197"/>
    </location>
</feature>
<evidence type="ECO:0000256" key="3">
    <source>
        <dbReference type="ARBA" id="ARBA00022840"/>
    </source>
</evidence>
<dbReference type="InterPro" id="IPR004143">
    <property type="entry name" value="BPL_LPL_catalytic"/>
</dbReference>
<evidence type="ECO:0000259" key="6">
    <source>
        <dbReference type="PROSITE" id="PS51733"/>
    </source>
</evidence>
<evidence type="ECO:0000256" key="4">
    <source>
        <dbReference type="ARBA" id="ARBA00023267"/>
    </source>
</evidence>
<keyword evidence="8" id="KW-1185">Reference proteome</keyword>
<evidence type="ECO:0000313" key="7">
    <source>
        <dbReference type="EMBL" id="MCF4006036.1"/>
    </source>
</evidence>
<dbReference type="SUPFAM" id="SSF55681">
    <property type="entry name" value="Class II aaRS and biotin synthetases"/>
    <property type="match status" value="1"/>
</dbReference>
<keyword evidence="1 7" id="KW-0436">Ligase</keyword>
<gene>
    <name evidence="7" type="ORF">L1O03_02435</name>
</gene>
<dbReference type="GO" id="GO:0005737">
    <property type="term" value="C:cytoplasm"/>
    <property type="evidence" value="ECO:0007669"/>
    <property type="project" value="TreeGrafter"/>
</dbReference>
<dbReference type="InterPro" id="IPR003142">
    <property type="entry name" value="BPL_C"/>
</dbReference>
<dbReference type="PANTHER" id="PTHR12835">
    <property type="entry name" value="BIOTIN PROTEIN LIGASE"/>
    <property type="match status" value="1"/>
</dbReference>
<protein>
    <recommendedName>
        <fullName evidence="5">biotin--[biotin carboxyl-carrier protein] ligase</fullName>
        <ecNumber evidence="5">6.3.4.15</ecNumber>
    </recommendedName>
</protein>
<dbReference type="SUPFAM" id="SSF50037">
    <property type="entry name" value="C-terminal domain of transcriptional repressors"/>
    <property type="match status" value="1"/>
</dbReference>
<evidence type="ECO:0000256" key="5">
    <source>
        <dbReference type="ARBA" id="ARBA00024227"/>
    </source>
</evidence>
<comment type="caution">
    <text evidence="7">The sequence shown here is derived from an EMBL/GenBank/DDBJ whole genome shotgun (WGS) entry which is preliminary data.</text>
</comment>
<dbReference type="Gene3D" id="2.30.30.100">
    <property type="match status" value="1"/>
</dbReference>
<dbReference type="EC" id="6.3.4.15" evidence="5"/>
<accession>A0A9X1TYN7</accession>
<name>A0A9X1TYN7_9CORY</name>
<keyword evidence="3" id="KW-0067">ATP-binding</keyword>
<dbReference type="Pfam" id="PF03099">
    <property type="entry name" value="BPL_LplA_LipB"/>
    <property type="match status" value="1"/>
</dbReference>
<organism evidence="7 8">
    <name type="scientific">Corynebacterium uropygiale</name>
    <dbReference type="NCBI Taxonomy" id="1775911"/>
    <lineage>
        <taxon>Bacteria</taxon>
        <taxon>Bacillati</taxon>
        <taxon>Actinomycetota</taxon>
        <taxon>Actinomycetes</taxon>
        <taxon>Mycobacteriales</taxon>
        <taxon>Corynebacteriaceae</taxon>
        <taxon>Corynebacterium</taxon>
    </lineage>
</organism>
<dbReference type="AlphaFoldDB" id="A0A9X1TYN7"/>
<dbReference type="NCBIfam" id="TIGR00121">
    <property type="entry name" value="birA_ligase"/>
    <property type="match status" value="1"/>
</dbReference>
<dbReference type="RefSeq" id="WP_236117813.1">
    <property type="nucleotide sequence ID" value="NZ_JAKGSI010000001.1"/>
</dbReference>
<dbReference type="PROSITE" id="PS51733">
    <property type="entry name" value="BPL_LPL_CATALYTIC"/>
    <property type="match status" value="1"/>
</dbReference>
<dbReference type="Pfam" id="PF02237">
    <property type="entry name" value="BPL_C"/>
    <property type="match status" value="1"/>
</dbReference>
<evidence type="ECO:0000256" key="2">
    <source>
        <dbReference type="ARBA" id="ARBA00022741"/>
    </source>
</evidence>
<dbReference type="Proteomes" id="UP001139336">
    <property type="component" value="Unassembled WGS sequence"/>
</dbReference>
<keyword evidence="2" id="KW-0547">Nucleotide-binding</keyword>
<dbReference type="InterPro" id="IPR045864">
    <property type="entry name" value="aa-tRNA-synth_II/BPL/LPL"/>
</dbReference>
<dbReference type="GO" id="GO:0005524">
    <property type="term" value="F:ATP binding"/>
    <property type="evidence" value="ECO:0007669"/>
    <property type="project" value="UniProtKB-KW"/>
</dbReference>
<evidence type="ECO:0000256" key="1">
    <source>
        <dbReference type="ARBA" id="ARBA00022598"/>
    </source>
</evidence>
<proteinExistence type="predicted"/>
<reference evidence="7" key="1">
    <citation type="submission" date="2022-01" db="EMBL/GenBank/DDBJ databases">
        <title>Corynebacterium sp. nov isolated from isolated from the feces of the greater white-fronted geese (Anser albifrons) at Poyang Lake, PR China.</title>
        <authorList>
            <person name="Liu Q."/>
        </authorList>
    </citation>
    <scope>NUCLEOTIDE SEQUENCE</scope>
    <source>
        <strain evidence="7">JCM 32435</strain>
    </source>
</reference>
<dbReference type="InterPro" id="IPR004408">
    <property type="entry name" value="Biotin_CoA_COase_ligase"/>
</dbReference>
<keyword evidence="4" id="KW-0092">Biotin</keyword>
<dbReference type="CDD" id="cd16442">
    <property type="entry name" value="BPL"/>
    <property type="match status" value="1"/>
</dbReference>
<sequence>MTAFDLGELRAALGGYRRIAAVDETGSTNADLLDDALAPPRSVLMTASQTHGRGRMGRAWIAPRGAVLACSVLLRPSLSQCERIGTLPLATGLGILEGLRDVVRAQRGEEAARLIQLKWPNDVLWEGKKLCGILAEGTGFPDAPRIVTGFGINISLREEDLPVPHATSLLLHGVESTPQAVALATLRHLDERLRQWEYGEIPALMAEYREVCATLGADVRVEAPTGTVEGRVESVGDDGRLHLRTVAGDLSEISAGDVTHVRRRTSDYA</sequence>
<evidence type="ECO:0000313" key="8">
    <source>
        <dbReference type="Proteomes" id="UP001139336"/>
    </source>
</evidence>